<evidence type="ECO:0000313" key="2">
    <source>
        <dbReference type="Proteomes" id="UP001596383"/>
    </source>
</evidence>
<comment type="caution">
    <text evidence="1">The sequence shown here is derived from an EMBL/GenBank/DDBJ whole genome shotgun (WGS) entry which is preliminary data.</text>
</comment>
<reference evidence="1 2" key="1">
    <citation type="journal article" date="2019" name="Int. J. Syst. Evol. Microbiol.">
        <title>The Global Catalogue of Microorganisms (GCM) 10K type strain sequencing project: providing services to taxonomists for standard genome sequencing and annotation.</title>
        <authorList>
            <consortium name="The Broad Institute Genomics Platform"/>
            <consortium name="The Broad Institute Genome Sequencing Center for Infectious Disease"/>
            <person name="Wu L."/>
            <person name="Ma J."/>
        </authorList>
    </citation>
    <scope>NUCLEOTIDE SEQUENCE [LARGE SCALE GENOMIC DNA]</scope>
    <source>
        <strain evidence="1 2">LMG 29247</strain>
    </source>
</reference>
<gene>
    <name evidence="1" type="ORF">ACFQE6_03805</name>
</gene>
<accession>A0ABD5SGJ9</accession>
<sequence>MSDSVPSEADTVANDGGAAQISNLDYHSENYTVAQTCTWTANVVLITSEQGRKSVFS</sequence>
<dbReference type="EMBL" id="JBHSWV010000059">
    <property type="protein sequence ID" value="MFC6764203.1"/>
    <property type="molecule type" value="Genomic_DNA"/>
</dbReference>
<organism evidence="1 2">
    <name type="scientific">Natrinema soli</name>
    <dbReference type="NCBI Taxonomy" id="1930624"/>
    <lineage>
        <taxon>Archaea</taxon>
        <taxon>Methanobacteriati</taxon>
        <taxon>Methanobacteriota</taxon>
        <taxon>Stenosarchaea group</taxon>
        <taxon>Halobacteria</taxon>
        <taxon>Halobacteriales</taxon>
        <taxon>Natrialbaceae</taxon>
        <taxon>Natrinema</taxon>
    </lineage>
</organism>
<dbReference type="Proteomes" id="UP001596383">
    <property type="component" value="Unassembled WGS sequence"/>
</dbReference>
<evidence type="ECO:0000313" key="1">
    <source>
        <dbReference type="EMBL" id="MFC6764203.1"/>
    </source>
</evidence>
<keyword evidence="2" id="KW-1185">Reference proteome</keyword>
<dbReference type="AlphaFoldDB" id="A0ABD5SGJ9"/>
<protein>
    <submittedName>
        <fullName evidence="1">Uncharacterized protein</fullName>
    </submittedName>
</protein>
<name>A0ABD5SGJ9_9EURY</name>
<dbReference type="RefSeq" id="WP_377042263.1">
    <property type="nucleotide sequence ID" value="NZ_JAQIVI010000059.1"/>
</dbReference>
<proteinExistence type="predicted"/>